<sequence length="278" mass="33036">MLPLWLEYPWMSQCSIGWRMGAGEDYRYKLFDWYDALPEEERRAWDAKFPQPKFWLDLEKEEDSDESRCFSNENHFVVFWERDGKPRYSVDTLKERRKKGEPMSFLFFWGHHPAADGRITQSCLSQWWKSEFRIDTDEYCCMEQYMMAEKARLFGDEENLEKIMTSTDPKTIKSLGRKVRNFDADVWDRCKYSIVLNGNYQKFIQNPRLLNYLFSTGEQILVEASPLDTVWGIGMGRTTPGVEDPGNWNGQNLLGFALTEVREELRRVCKNAPESFWR</sequence>
<accession>A0A9D1DS81</accession>
<dbReference type="AlphaFoldDB" id="A0A9D1DS81"/>
<comment type="catalytic activity">
    <reaction evidence="2">
        <text>2,5-diamino-6-hydroxy-4-(5-phosphoribosylamino)-pyrimidine + H2O = 2,5,6-triamino-4-hydroxypyrimidine + D-ribose 5-phosphate</text>
        <dbReference type="Rhea" id="RHEA:23436"/>
        <dbReference type="ChEBI" id="CHEBI:15377"/>
        <dbReference type="ChEBI" id="CHEBI:58614"/>
        <dbReference type="ChEBI" id="CHEBI:78346"/>
        <dbReference type="ChEBI" id="CHEBI:137796"/>
    </reaction>
</comment>
<dbReference type="Proteomes" id="UP000886785">
    <property type="component" value="Unassembled WGS sequence"/>
</dbReference>
<dbReference type="Pfam" id="PF08719">
    <property type="entry name" value="NADAR"/>
    <property type="match status" value="1"/>
</dbReference>
<dbReference type="CDD" id="cd15457">
    <property type="entry name" value="NADAR"/>
    <property type="match status" value="1"/>
</dbReference>
<evidence type="ECO:0000259" key="3">
    <source>
        <dbReference type="Pfam" id="PF08719"/>
    </source>
</evidence>
<gene>
    <name evidence="4" type="ORF">IAA54_10785</name>
</gene>
<dbReference type="Gene3D" id="1.10.357.40">
    <property type="entry name" value="YbiA-like"/>
    <property type="match status" value="1"/>
</dbReference>
<dbReference type="SUPFAM" id="SSF143990">
    <property type="entry name" value="YbiA-like"/>
    <property type="match status" value="1"/>
</dbReference>
<evidence type="ECO:0000256" key="2">
    <source>
        <dbReference type="ARBA" id="ARBA00000751"/>
    </source>
</evidence>
<name>A0A9D1DS81_9FIRM</name>
<protein>
    <submittedName>
        <fullName evidence="4">NADAR family protein</fullName>
    </submittedName>
</protein>
<dbReference type="InterPro" id="IPR037238">
    <property type="entry name" value="YbiA-like_sf"/>
</dbReference>
<proteinExistence type="predicted"/>
<evidence type="ECO:0000313" key="5">
    <source>
        <dbReference type="Proteomes" id="UP000886785"/>
    </source>
</evidence>
<evidence type="ECO:0000256" key="1">
    <source>
        <dbReference type="ARBA" id="ARBA00000022"/>
    </source>
</evidence>
<feature type="domain" description="NADAR" evidence="3">
    <location>
        <begin position="107"/>
        <end position="266"/>
    </location>
</feature>
<reference evidence="4" key="1">
    <citation type="submission" date="2020-10" db="EMBL/GenBank/DDBJ databases">
        <authorList>
            <person name="Gilroy R."/>
        </authorList>
    </citation>
    <scope>NUCLEOTIDE SEQUENCE</scope>
    <source>
        <strain evidence="4">ChiSjej1B19-7085</strain>
    </source>
</reference>
<reference evidence="4" key="2">
    <citation type="journal article" date="2021" name="PeerJ">
        <title>Extensive microbial diversity within the chicken gut microbiome revealed by metagenomics and culture.</title>
        <authorList>
            <person name="Gilroy R."/>
            <person name="Ravi A."/>
            <person name="Getino M."/>
            <person name="Pursley I."/>
            <person name="Horton D.L."/>
            <person name="Alikhan N.F."/>
            <person name="Baker D."/>
            <person name="Gharbi K."/>
            <person name="Hall N."/>
            <person name="Watson M."/>
            <person name="Adriaenssens E.M."/>
            <person name="Foster-Nyarko E."/>
            <person name="Jarju S."/>
            <person name="Secka A."/>
            <person name="Antonio M."/>
            <person name="Oren A."/>
            <person name="Chaudhuri R.R."/>
            <person name="La Ragione R."/>
            <person name="Hildebrand F."/>
            <person name="Pallen M.J."/>
        </authorList>
    </citation>
    <scope>NUCLEOTIDE SEQUENCE</scope>
    <source>
        <strain evidence="4">ChiSjej1B19-7085</strain>
    </source>
</reference>
<dbReference type="InterPro" id="IPR012816">
    <property type="entry name" value="NADAR"/>
</dbReference>
<dbReference type="EMBL" id="DVHF01000136">
    <property type="protein sequence ID" value="HIR58140.1"/>
    <property type="molecule type" value="Genomic_DNA"/>
</dbReference>
<dbReference type="NCBIfam" id="TIGR02464">
    <property type="entry name" value="ribofla_fusion"/>
    <property type="match status" value="1"/>
</dbReference>
<comment type="catalytic activity">
    <reaction evidence="1">
        <text>5-amino-6-(5-phospho-D-ribosylamino)uracil + H2O = 5,6-diaminouracil + D-ribose 5-phosphate</text>
        <dbReference type="Rhea" id="RHEA:55020"/>
        <dbReference type="ChEBI" id="CHEBI:15377"/>
        <dbReference type="ChEBI" id="CHEBI:46252"/>
        <dbReference type="ChEBI" id="CHEBI:58453"/>
        <dbReference type="ChEBI" id="CHEBI:78346"/>
    </reaction>
</comment>
<comment type="caution">
    <text evidence="4">The sequence shown here is derived from an EMBL/GenBank/DDBJ whole genome shotgun (WGS) entry which is preliminary data.</text>
</comment>
<evidence type="ECO:0000313" key="4">
    <source>
        <dbReference type="EMBL" id="HIR58140.1"/>
    </source>
</evidence>
<organism evidence="4 5">
    <name type="scientific">Candidatus Gallacutalibacter pullicola</name>
    <dbReference type="NCBI Taxonomy" id="2840830"/>
    <lineage>
        <taxon>Bacteria</taxon>
        <taxon>Bacillati</taxon>
        <taxon>Bacillota</taxon>
        <taxon>Clostridia</taxon>
        <taxon>Eubacteriales</taxon>
        <taxon>Candidatus Gallacutalibacter</taxon>
    </lineage>
</organism>